<proteinExistence type="predicted"/>
<dbReference type="GeneID" id="54563446"/>
<accession>A0A6A6BWY1</accession>
<name>A0A6A6BWY1_ZASCE</name>
<evidence type="ECO:0000313" key="3">
    <source>
        <dbReference type="Proteomes" id="UP000799537"/>
    </source>
</evidence>
<dbReference type="EMBL" id="ML993663">
    <property type="protein sequence ID" value="KAF2158460.1"/>
    <property type="molecule type" value="Genomic_DNA"/>
</dbReference>
<dbReference type="InterPro" id="IPR019268">
    <property type="entry name" value="DUF2278"/>
</dbReference>
<sequence>MSLKRYGVWVVKPESYDAQTPRQDSKSPHITLKFTDDGSGGSAEINVKSLDSDKRLVYWVNRNFTHPITSDLDNLNLGLRNITKGSKSDLALDFQRTQPALFNVEQGEILPSYAKGPNNDILDKLEPILNQAIKEKATMYLYGQSYHDSDDVDGIHDIHMNQGNEKGFENSIYSDGSFFVKFQDGHWEAVFLAFASQALPTDDKGDPSEGAKRFDQVLEQS</sequence>
<dbReference type="AlphaFoldDB" id="A0A6A6BWY1"/>
<protein>
    <recommendedName>
        <fullName evidence="4">DUF2278 family protein</fullName>
    </recommendedName>
</protein>
<dbReference type="Pfam" id="PF10042">
    <property type="entry name" value="DUF2278"/>
    <property type="match status" value="1"/>
</dbReference>
<dbReference type="OrthoDB" id="2580841at2759"/>
<organism evidence="2 3">
    <name type="scientific">Zasmidium cellare ATCC 36951</name>
    <dbReference type="NCBI Taxonomy" id="1080233"/>
    <lineage>
        <taxon>Eukaryota</taxon>
        <taxon>Fungi</taxon>
        <taxon>Dikarya</taxon>
        <taxon>Ascomycota</taxon>
        <taxon>Pezizomycotina</taxon>
        <taxon>Dothideomycetes</taxon>
        <taxon>Dothideomycetidae</taxon>
        <taxon>Mycosphaerellales</taxon>
        <taxon>Mycosphaerellaceae</taxon>
        <taxon>Zasmidium</taxon>
    </lineage>
</organism>
<evidence type="ECO:0000313" key="2">
    <source>
        <dbReference type="EMBL" id="KAF2158460.1"/>
    </source>
</evidence>
<feature type="region of interest" description="Disordered" evidence="1">
    <location>
        <begin position="202"/>
        <end position="221"/>
    </location>
</feature>
<evidence type="ECO:0008006" key="4">
    <source>
        <dbReference type="Google" id="ProtNLM"/>
    </source>
</evidence>
<evidence type="ECO:0000256" key="1">
    <source>
        <dbReference type="SAM" id="MobiDB-lite"/>
    </source>
</evidence>
<dbReference type="Proteomes" id="UP000799537">
    <property type="component" value="Unassembled WGS sequence"/>
</dbReference>
<dbReference type="RefSeq" id="XP_033659349.1">
    <property type="nucleotide sequence ID" value="XM_033810174.1"/>
</dbReference>
<reference evidence="2" key="1">
    <citation type="journal article" date="2020" name="Stud. Mycol.">
        <title>101 Dothideomycetes genomes: a test case for predicting lifestyles and emergence of pathogens.</title>
        <authorList>
            <person name="Haridas S."/>
            <person name="Albert R."/>
            <person name="Binder M."/>
            <person name="Bloem J."/>
            <person name="Labutti K."/>
            <person name="Salamov A."/>
            <person name="Andreopoulos B."/>
            <person name="Baker S."/>
            <person name="Barry K."/>
            <person name="Bills G."/>
            <person name="Bluhm B."/>
            <person name="Cannon C."/>
            <person name="Castanera R."/>
            <person name="Culley D."/>
            <person name="Daum C."/>
            <person name="Ezra D."/>
            <person name="Gonzalez J."/>
            <person name="Henrissat B."/>
            <person name="Kuo A."/>
            <person name="Liang C."/>
            <person name="Lipzen A."/>
            <person name="Lutzoni F."/>
            <person name="Magnuson J."/>
            <person name="Mondo S."/>
            <person name="Nolan M."/>
            <person name="Ohm R."/>
            <person name="Pangilinan J."/>
            <person name="Park H.-J."/>
            <person name="Ramirez L."/>
            <person name="Alfaro M."/>
            <person name="Sun H."/>
            <person name="Tritt A."/>
            <person name="Yoshinaga Y."/>
            <person name="Zwiers L.-H."/>
            <person name="Turgeon B."/>
            <person name="Goodwin S."/>
            <person name="Spatafora J."/>
            <person name="Crous P."/>
            <person name="Grigoriev I."/>
        </authorList>
    </citation>
    <scope>NUCLEOTIDE SEQUENCE</scope>
    <source>
        <strain evidence="2">ATCC 36951</strain>
    </source>
</reference>
<gene>
    <name evidence="2" type="ORF">M409DRAFT_31038</name>
</gene>
<keyword evidence="3" id="KW-1185">Reference proteome</keyword>